<feature type="transmembrane region" description="Helical" evidence="8">
    <location>
        <begin position="32"/>
        <end position="50"/>
    </location>
</feature>
<organism evidence="12 13">
    <name type="scientific">Candidatus Kryptonium thompsonii</name>
    <dbReference type="NCBI Taxonomy" id="1633631"/>
    <lineage>
        <taxon>Bacteria</taxon>
        <taxon>Pseudomonadati</taxon>
        <taxon>Candidatus Kryptoniota</taxon>
        <taxon>Candidatus Kryptonium</taxon>
    </lineage>
</organism>
<keyword evidence="5 8" id="KW-0812">Transmembrane</keyword>
<dbReference type="EMBL" id="CZVI01000001">
    <property type="protein sequence ID" value="CUS76400.1"/>
    <property type="molecule type" value="Genomic_DNA"/>
</dbReference>
<accession>A0A0P1MMR2</accession>
<feature type="transmembrane region" description="Helical" evidence="8">
    <location>
        <begin position="323"/>
        <end position="343"/>
    </location>
</feature>
<evidence type="ECO:0000256" key="7">
    <source>
        <dbReference type="ARBA" id="ARBA00023136"/>
    </source>
</evidence>
<dbReference type="InterPro" id="IPR006037">
    <property type="entry name" value="RCK_C"/>
</dbReference>
<dbReference type="OrthoDB" id="9781411at2"/>
<evidence type="ECO:0000313" key="11">
    <source>
        <dbReference type="EMBL" id="CUS76400.1"/>
    </source>
</evidence>
<proteinExistence type="inferred from homology"/>
<comment type="similarity">
    <text evidence="2">Belongs to the monovalent cation:proton antiporter 2 (CPA2) transporter (TC 2.A.37) family.</text>
</comment>
<evidence type="ECO:0000256" key="3">
    <source>
        <dbReference type="ARBA" id="ARBA00022448"/>
    </source>
</evidence>
<feature type="transmembrane region" description="Helical" evidence="8">
    <location>
        <begin position="6"/>
        <end position="25"/>
    </location>
</feature>
<evidence type="ECO:0000259" key="10">
    <source>
        <dbReference type="PROSITE" id="PS51202"/>
    </source>
</evidence>
<feature type="domain" description="RCK N-terminal" evidence="9">
    <location>
        <begin position="404"/>
        <end position="521"/>
    </location>
</feature>
<accession>A0A0P1LJJ8</accession>
<comment type="subcellular location">
    <subcellularLocation>
        <location evidence="1">Membrane</location>
        <topology evidence="1">Multi-pass membrane protein</topology>
    </subcellularLocation>
</comment>
<dbReference type="GO" id="GO:0016020">
    <property type="term" value="C:membrane"/>
    <property type="evidence" value="ECO:0007669"/>
    <property type="project" value="UniProtKB-SubCell"/>
</dbReference>
<keyword evidence="6 8" id="KW-1133">Transmembrane helix</keyword>
<dbReference type="InterPro" id="IPR006153">
    <property type="entry name" value="Cation/H_exchanger_TM"/>
</dbReference>
<evidence type="ECO:0000313" key="14">
    <source>
        <dbReference type="Proteomes" id="UP000182200"/>
    </source>
</evidence>
<dbReference type="InterPro" id="IPR003148">
    <property type="entry name" value="RCK_N"/>
</dbReference>
<dbReference type="Pfam" id="PF02080">
    <property type="entry name" value="TrkA_C"/>
    <property type="match status" value="1"/>
</dbReference>
<evidence type="ECO:0000313" key="13">
    <source>
        <dbReference type="Proteomes" id="UP000182011"/>
    </source>
</evidence>
<dbReference type="InterPro" id="IPR038770">
    <property type="entry name" value="Na+/solute_symporter_sf"/>
</dbReference>
<evidence type="ECO:0000313" key="12">
    <source>
        <dbReference type="EMBL" id="CUU08016.1"/>
    </source>
</evidence>
<dbReference type="Proteomes" id="UP000182200">
    <property type="component" value="Unassembled WGS sequence"/>
</dbReference>
<gene>
    <name evidence="12" type="ORF">JGI4_01959</name>
    <name evidence="11" type="ORF">JGI8_00012</name>
</gene>
<dbReference type="AlphaFoldDB" id="A0A0P1L619"/>
<dbReference type="Proteomes" id="UP000182011">
    <property type="component" value="Unassembled WGS sequence"/>
</dbReference>
<dbReference type="InterPro" id="IPR036721">
    <property type="entry name" value="RCK_C_sf"/>
</dbReference>
<dbReference type="Gene3D" id="3.30.70.1450">
    <property type="entry name" value="Regulator of K+ conductance, C-terminal domain"/>
    <property type="match status" value="1"/>
</dbReference>
<keyword evidence="14" id="KW-1185">Reference proteome</keyword>
<keyword evidence="7 8" id="KW-0472">Membrane</keyword>
<dbReference type="GO" id="GO:1902600">
    <property type="term" value="P:proton transmembrane transport"/>
    <property type="evidence" value="ECO:0007669"/>
    <property type="project" value="InterPro"/>
</dbReference>
<accession>A0A0P1M9B9</accession>
<accession>A0A0P1L619</accession>
<dbReference type="Pfam" id="PF02254">
    <property type="entry name" value="TrkA_N"/>
    <property type="match status" value="1"/>
</dbReference>
<feature type="transmembrane region" description="Helical" evidence="8">
    <location>
        <begin position="147"/>
        <end position="170"/>
    </location>
</feature>
<feature type="transmembrane region" description="Helical" evidence="8">
    <location>
        <begin position="116"/>
        <end position="135"/>
    </location>
</feature>
<dbReference type="SUPFAM" id="SSF116726">
    <property type="entry name" value="TrkA C-terminal domain-like"/>
    <property type="match status" value="1"/>
</dbReference>
<dbReference type="STRING" id="1633631.GCA_001442925_01954"/>
<sequence length="664" mass="74005">MDVVEFLKIFAFIFGISALVVYLLHKVRLPPVIGFLISGVIIGPYGAKLVERVEVVQVLAEVGVILLLFVLGLGLSLTKLLEMRRFLLVAGGAQIIMTVFLFTILSLLFFELNLSIFIGLIAALSSTAIVLKYLFDSGEIDSSHGRVTTGITIFQDLVAIFITPFIPLFLSSNFNPINFLVKLLNSSLILIFVVWASRKLVPPLLFLIAKSRIRDLFIISVLFLCFSVALIVSELGFSLAFGAFVAGLLISESEYSHQVTADIIPFRESLMAIFFVSIGMLLNVNFLMENFRVVVLISLLIILIKILGTSLGILISGGGIKTAFISGILLAPISEFSFVLILLGKKFGLVDDRIYQFFIASAVITMVLSPILFTYVHNLAAFVGNYIKVKDESWERLKRESELREHVIIIGFGLNGRSVARVLKGIGIPYVVIELNISTVKKMREVGELIFHGDATSPDVLRKAGIEEAKLMIITISDPVSSKRIVAIARSLNSNIYIIVRTRYVAEVEELRKLGANEVIPEEFEISVEIANRVLSYFKFPINLTKEYVSKLKEGSYELFRRDDVSFNELVQNLALPKNLSEHLRRVEFETYWVKSNSRAKQTSIGEMALRSRTGVTVLIVKRGEEIFINPSADFKFEVGDLVVLMGERNKIEKAIQLLDNGEA</sequence>
<dbReference type="EMBL" id="FAOP01000008">
    <property type="protein sequence ID" value="CUU08016.1"/>
    <property type="molecule type" value="Genomic_DNA"/>
</dbReference>
<accession>A0A0P1P6Y9</accession>
<evidence type="ECO:0000259" key="9">
    <source>
        <dbReference type="PROSITE" id="PS51201"/>
    </source>
</evidence>
<keyword evidence="4" id="KW-0633">Potassium transport</keyword>
<evidence type="ECO:0000256" key="1">
    <source>
        <dbReference type="ARBA" id="ARBA00004141"/>
    </source>
</evidence>
<evidence type="ECO:0000256" key="4">
    <source>
        <dbReference type="ARBA" id="ARBA00022538"/>
    </source>
</evidence>
<evidence type="ECO:0000256" key="6">
    <source>
        <dbReference type="ARBA" id="ARBA00022989"/>
    </source>
</evidence>
<dbReference type="PROSITE" id="PS51202">
    <property type="entry name" value="RCK_C"/>
    <property type="match status" value="1"/>
</dbReference>
<accession>A0A0P1MXC7</accession>
<reference evidence="12 13" key="2">
    <citation type="submission" date="2015-11" db="EMBL/GenBank/DDBJ databases">
        <authorList>
            <person name="Zhang Y."/>
            <person name="Guo Z."/>
        </authorList>
    </citation>
    <scope>NUCLEOTIDE SEQUENCE [LARGE SCALE GENOMIC DNA]</scope>
    <source>
        <strain evidence="12">JGI-4</strain>
    </source>
</reference>
<feature type="transmembrane region" description="Helical" evidence="8">
    <location>
        <begin position="87"/>
        <end position="110"/>
    </location>
</feature>
<feature type="transmembrane region" description="Helical" evidence="8">
    <location>
        <begin position="56"/>
        <end position="75"/>
    </location>
</feature>
<accession>A0A0S4NAE2</accession>
<dbReference type="Pfam" id="PF00999">
    <property type="entry name" value="Na_H_Exchanger"/>
    <property type="match status" value="1"/>
</dbReference>
<feature type="transmembrane region" description="Helical" evidence="8">
    <location>
        <begin position="294"/>
        <end position="317"/>
    </location>
</feature>
<dbReference type="Gene3D" id="1.20.1530.20">
    <property type="match status" value="1"/>
</dbReference>
<dbReference type="InterPro" id="IPR036291">
    <property type="entry name" value="NAD(P)-bd_dom_sf"/>
</dbReference>
<protein>
    <submittedName>
        <fullName evidence="12">Kef-type potassium/proton antiporter, CPA2 family</fullName>
    </submittedName>
</protein>
<dbReference type="SUPFAM" id="SSF51735">
    <property type="entry name" value="NAD(P)-binding Rossmann-fold domains"/>
    <property type="match status" value="1"/>
</dbReference>
<dbReference type="PANTHER" id="PTHR42751:SF3">
    <property type="entry name" value="SODIUM_GLUTAMATE SYMPORTER"/>
    <property type="match status" value="1"/>
</dbReference>
<feature type="transmembrane region" description="Helical" evidence="8">
    <location>
        <begin position="217"/>
        <end position="250"/>
    </location>
</feature>
<keyword evidence="4" id="KW-0630">Potassium</keyword>
<feature type="domain" description="RCK C-terminal" evidence="10">
    <location>
        <begin position="577"/>
        <end position="661"/>
    </location>
</feature>
<dbReference type="GO" id="GO:0006813">
    <property type="term" value="P:potassium ion transport"/>
    <property type="evidence" value="ECO:0007669"/>
    <property type="project" value="UniProtKB-KW"/>
</dbReference>
<dbReference type="RefSeq" id="WP_047133261.1">
    <property type="nucleotide sequence ID" value="NZ_CZVI01000001.1"/>
</dbReference>
<evidence type="ECO:0000256" key="8">
    <source>
        <dbReference type="SAM" id="Phobius"/>
    </source>
</evidence>
<keyword evidence="4" id="KW-0406">Ion transport</keyword>
<feature type="transmembrane region" description="Helical" evidence="8">
    <location>
        <begin position="270"/>
        <end position="287"/>
    </location>
</feature>
<dbReference type="Gene3D" id="3.40.50.720">
    <property type="entry name" value="NAD(P)-binding Rossmann-like Domain"/>
    <property type="match status" value="1"/>
</dbReference>
<feature type="transmembrane region" description="Helical" evidence="8">
    <location>
        <begin position="355"/>
        <end position="376"/>
    </location>
</feature>
<dbReference type="PANTHER" id="PTHR42751">
    <property type="entry name" value="SODIUM/HYDROGEN EXCHANGER FAMILY/TRKA DOMAIN PROTEIN"/>
    <property type="match status" value="1"/>
</dbReference>
<dbReference type="PROSITE" id="PS51201">
    <property type="entry name" value="RCK_N"/>
    <property type="match status" value="1"/>
</dbReference>
<name>A0A0P1L619_9BACT</name>
<evidence type="ECO:0000256" key="2">
    <source>
        <dbReference type="ARBA" id="ARBA00005551"/>
    </source>
</evidence>
<accession>A0A0P1LGL8</accession>
<reference evidence="11 14" key="1">
    <citation type="submission" date="2015-11" db="EMBL/GenBank/DDBJ databases">
        <authorList>
            <person name="Varghese N."/>
        </authorList>
    </citation>
    <scope>NUCLEOTIDE SEQUENCE [LARGE SCALE GENOMIC DNA]</scope>
    <source>
        <strain evidence="11 14">JGI-8</strain>
    </source>
</reference>
<accession>A0A0P1ME87</accession>
<feature type="transmembrane region" description="Helical" evidence="8">
    <location>
        <begin position="176"/>
        <end position="196"/>
    </location>
</feature>
<keyword evidence="3" id="KW-0813">Transport</keyword>
<dbReference type="GO" id="GO:0015297">
    <property type="term" value="F:antiporter activity"/>
    <property type="evidence" value="ECO:0007669"/>
    <property type="project" value="InterPro"/>
</dbReference>
<dbReference type="GO" id="GO:0008324">
    <property type="term" value="F:monoatomic cation transmembrane transporter activity"/>
    <property type="evidence" value="ECO:0007669"/>
    <property type="project" value="InterPro"/>
</dbReference>
<evidence type="ECO:0000256" key="5">
    <source>
        <dbReference type="ARBA" id="ARBA00022692"/>
    </source>
</evidence>